<dbReference type="PANTHER" id="PTHR37814:SF1">
    <property type="entry name" value="MEMBRANE PROTEIN"/>
    <property type="match status" value="1"/>
</dbReference>
<dbReference type="AlphaFoldDB" id="A0AB39HVR4"/>
<feature type="transmembrane region" description="Helical" evidence="1">
    <location>
        <begin position="146"/>
        <end position="163"/>
    </location>
</feature>
<feature type="transmembrane region" description="Helical" evidence="1">
    <location>
        <begin position="298"/>
        <end position="317"/>
    </location>
</feature>
<reference evidence="2" key="1">
    <citation type="submission" date="2024-07" db="EMBL/GenBank/DDBJ databases">
        <title>Halotolerant mesophilic bacterium Ornithinibacillus sp. 4-3, sp. nov., isolated from soil.</title>
        <authorList>
            <person name="Sidarenka A.V."/>
            <person name="Guliayeva D.E."/>
            <person name="Leanovich S.I."/>
            <person name="Hileuskaya K.S."/>
            <person name="Akhremchuk A.E."/>
            <person name="Sikolenko M.A."/>
            <person name="Valentovich L.N."/>
        </authorList>
    </citation>
    <scope>NUCLEOTIDE SEQUENCE</scope>
    <source>
        <strain evidence="2">4-3</strain>
    </source>
</reference>
<keyword evidence="1" id="KW-0812">Transmembrane</keyword>
<feature type="transmembrane region" description="Helical" evidence="1">
    <location>
        <begin position="116"/>
        <end position="134"/>
    </location>
</feature>
<organism evidence="2">
    <name type="scientific">Ornithinibacillus sp. 4-3</name>
    <dbReference type="NCBI Taxonomy" id="3231488"/>
    <lineage>
        <taxon>Bacteria</taxon>
        <taxon>Bacillati</taxon>
        <taxon>Bacillota</taxon>
        <taxon>Bacilli</taxon>
        <taxon>Bacillales</taxon>
        <taxon>Bacillaceae</taxon>
        <taxon>Ornithinibacillus</taxon>
    </lineage>
</organism>
<feature type="transmembrane region" description="Helical" evidence="1">
    <location>
        <begin position="183"/>
        <end position="207"/>
    </location>
</feature>
<sequence>MRNRKISILLLAATYVGTVMGAGFSSGKEIVTFFSVYGALGSIGIAISGLFFILIGTKIMIISARIGAYSYQELNKYLFGHNFARAVNLFIFFVVIGVTSVMLSGAGAVFHEQLGLPIQLGIIITLILSYITVLKGLNGLFAINSYIVPLMILFVLFVASSIAGEHPHLLVKNLLPVQLSDNLSWAGSPFAYAAFNLMTAQVVLVPLGKEIQDEHILRWGGFWGGLTLFFILLSIHFSLSVFPDTFHYEIPMAEVVQHFGTLIHVLFLIVIYGEIFNTVVGNVFGITRQLQSAFHLRYQHAVLIILFVIFLISQVGYGKLLSVLYPIFGYMGLFFLLCLLIIKVPEK</sequence>
<name>A0AB39HVR4_9BACI</name>
<dbReference type="PANTHER" id="PTHR37814">
    <property type="entry name" value="CONSERVED MEMBRANE PROTEIN"/>
    <property type="match status" value="1"/>
</dbReference>
<feature type="transmembrane region" description="Helical" evidence="1">
    <location>
        <begin position="31"/>
        <end position="55"/>
    </location>
</feature>
<evidence type="ECO:0000313" key="2">
    <source>
        <dbReference type="EMBL" id="XDK34286.1"/>
    </source>
</evidence>
<dbReference type="InterPro" id="IPR038728">
    <property type="entry name" value="YkvI-like"/>
</dbReference>
<evidence type="ECO:0000256" key="1">
    <source>
        <dbReference type="SAM" id="Phobius"/>
    </source>
</evidence>
<keyword evidence="1" id="KW-0472">Membrane</keyword>
<evidence type="ECO:0008006" key="3">
    <source>
        <dbReference type="Google" id="ProtNLM"/>
    </source>
</evidence>
<feature type="transmembrane region" description="Helical" evidence="1">
    <location>
        <begin position="219"/>
        <end position="242"/>
    </location>
</feature>
<feature type="transmembrane region" description="Helical" evidence="1">
    <location>
        <begin position="323"/>
        <end position="342"/>
    </location>
</feature>
<keyword evidence="1" id="KW-1133">Transmembrane helix</keyword>
<gene>
    <name evidence="2" type="ORF">AB4Y30_08025</name>
</gene>
<protein>
    <recommendedName>
        <fullName evidence="3">Transporter</fullName>
    </recommendedName>
</protein>
<proteinExistence type="predicted"/>
<feature type="transmembrane region" description="Helical" evidence="1">
    <location>
        <begin position="262"/>
        <end position="286"/>
    </location>
</feature>
<dbReference type="EMBL" id="CP162599">
    <property type="protein sequence ID" value="XDK34286.1"/>
    <property type="molecule type" value="Genomic_DNA"/>
</dbReference>
<feature type="transmembrane region" description="Helical" evidence="1">
    <location>
        <begin position="86"/>
        <end position="110"/>
    </location>
</feature>
<dbReference type="RefSeq" id="WP_368654960.1">
    <property type="nucleotide sequence ID" value="NZ_CP162599.1"/>
</dbReference>
<accession>A0AB39HVR4</accession>